<dbReference type="InterPro" id="IPR011005">
    <property type="entry name" value="Dihydropteroate_synth-like_sf"/>
</dbReference>
<comment type="pathway">
    <text evidence="3 12">Cofactor biosynthesis; tetrahydrofolate biosynthesis; 7,8-dihydrofolate from 2-amino-4-hydroxy-6-hydroxymethyl-7,8-dihydropteridine diphosphate and 4-aminobenzoate: step 1/2.</text>
</comment>
<dbReference type="PANTHER" id="PTHR20941">
    <property type="entry name" value="FOLATE SYNTHESIS PROTEINS"/>
    <property type="match status" value="1"/>
</dbReference>
<feature type="domain" description="Pterin-binding" evidence="13">
    <location>
        <begin position="15"/>
        <end position="269"/>
    </location>
</feature>
<sequence length="281" mass="31625">MLFKVKERKFMSDKTYIMGILNITPDSFSDGGKYDNLESALVKAMELEEQGADIIDIGGESSRPGAKEVSLEEEIQRVIPLIKKIREESKIPISIDTYKPEVARQAMEAGADIINYIKGYSIDSKMLDVVEEHECPFVLMHMRGTPENMQQKTDYNALMGDMISEITPVYDKLVDLLGNPGKIIIDPGIGFGKTVEDNWKIIKELQTLKVMGSPVLLGASRKSFIGKTFSIDNIHERDIITSFISQFAIQSGVNFIRVHNVELHKKLIETMIYMGVCDDRV</sequence>
<evidence type="ECO:0000259" key="13">
    <source>
        <dbReference type="PROSITE" id="PS50972"/>
    </source>
</evidence>
<keyword evidence="7 12" id="KW-0808">Transferase</keyword>
<dbReference type="SUPFAM" id="SSF51717">
    <property type="entry name" value="Dihydropteroate synthetase-like"/>
    <property type="match status" value="1"/>
</dbReference>
<evidence type="ECO:0000256" key="5">
    <source>
        <dbReference type="ARBA" id="ARBA00012458"/>
    </source>
</evidence>
<dbReference type="AlphaFoldDB" id="A0A2N5Z9G6"/>
<dbReference type="Gene3D" id="3.20.20.20">
    <property type="entry name" value="Dihydropteroate synthase-like"/>
    <property type="match status" value="1"/>
</dbReference>
<comment type="cofactor">
    <cofactor evidence="2 12">
        <name>Mg(2+)</name>
        <dbReference type="ChEBI" id="CHEBI:18420"/>
    </cofactor>
</comment>
<dbReference type="FunFam" id="3.20.20.20:FF:000006">
    <property type="entry name" value="Dihydropteroate synthase"/>
    <property type="match status" value="1"/>
</dbReference>
<dbReference type="GO" id="GO:0004156">
    <property type="term" value="F:dihydropteroate synthase activity"/>
    <property type="evidence" value="ECO:0007669"/>
    <property type="project" value="UniProtKB-EC"/>
</dbReference>
<dbReference type="PROSITE" id="PS00792">
    <property type="entry name" value="DHPS_1"/>
    <property type="match status" value="1"/>
</dbReference>
<dbReference type="PROSITE" id="PS00793">
    <property type="entry name" value="DHPS_2"/>
    <property type="match status" value="1"/>
</dbReference>
<keyword evidence="10 12" id="KW-0289">Folate biosynthesis</keyword>
<keyword evidence="8 12" id="KW-0479">Metal-binding</keyword>
<evidence type="ECO:0000256" key="3">
    <source>
        <dbReference type="ARBA" id="ARBA00004763"/>
    </source>
</evidence>
<dbReference type="PROSITE" id="PS50972">
    <property type="entry name" value="PTERIN_BINDING"/>
    <property type="match status" value="1"/>
</dbReference>
<dbReference type="GO" id="GO:0046656">
    <property type="term" value="P:folic acid biosynthetic process"/>
    <property type="evidence" value="ECO:0007669"/>
    <property type="project" value="UniProtKB-KW"/>
</dbReference>
<comment type="function">
    <text evidence="12">Catalyzes the condensation of para-aminobenzoate (pABA) with 6-hydroxymethyl-7,8-dihydropterin diphosphate (DHPt-PP) to form 7,8-dihydropteroate (H2Pte), the immediate precursor of folate derivatives.</text>
</comment>
<gene>
    <name evidence="14" type="primary">folP</name>
    <name evidence="14" type="ORF">C0601_13485</name>
</gene>
<dbReference type="GO" id="GO:0046654">
    <property type="term" value="P:tetrahydrofolate biosynthetic process"/>
    <property type="evidence" value="ECO:0007669"/>
    <property type="project" value="UniProtKB-UniPathway"/>
</dbReference>
<accession>A0A2N5Z9G6</accession>
<dbReference type="Proteomes" id="UP000234857">
    <property type="component" value="Unassembled WGS sequence"/>
</dbReference>
<proteinExistence type="inferred from homology"/>
<dbReference type="InterPro" id="IPR000489">
    <property type="entry name" value="Pterin-binding_dom"/>
</dbReference>
<dbReference type="GO" id="GO:0046872">
    <property type="term" value="F:metal ion binding"/>
    <property type="evidence" value="ECO:0007669"/>
    <property type="project" value="UniProtKB-KW"/>
</dbReference>
<dbReference type="NCBIfam" id="TIGR01496">
    <property type="entry name" value="DHPS"/>
    <property type="match status" value="1"/>
</dbReference>
<evidence type="ECO:0000313" key="14">
    <source>
        <dbReference type="EMBL" id="PLX15269.1"/>
    </source>
</evidence>
<dbReference type="PANTHER" id="PTHR20941:SF1">
    <property type="entry name" value="FOLIC ACID SYNTHESIS PROTEIN FOL1"/>
    <property type="match status" value="1"/>
</dbReference>
<dbReference type="EC" id="2.5.1.15" evidence="5 12"/>
<comment type="catalytic activity">
    <reaction evidence="1">
        <text>(7,8-dihydropterin-6-yl)methyl diphosphate + 4-aminobenzoate = 7,8-dihydropteroate + diphosphate</text>
        <dbReference type="Rhea" id="RHEA:19949"/>
        <dbReference type="ChEBI" id="CHEBI:17836"/>
        <dbReference type="ChEBI" id="CHEBI:17839"/>
        <dbReference type="ChEBI" id="CHEBI:33019"/>
        <dbReference type="ChEBI" id="CHEBI:72950"/>
        <dbReference type="EC" id="2.5.1.15"/>
    </reaction>
</comment>
<dbReference type="GO" id="GO:0005829">
    <property type="term" value="C:cytosol"/>
    <property type="evidence" value="ECO:0007669"/>
    <property type="project" value="TreeGrafter"/>
</dbReference>
<dbReference type="UniPathway" id="UPA00077">
    <property type="reaction ID" value="UER00156"/>
</dbReference>
<comment type="caution">
    <text evidence="14">The sequence shown here is derived from an EMBL/GenBank/DDBJ whole genome shotgun (WGS) entry which is preliminary data.</text>
</comment>
<protein>
    <recommendedName>
        <fullName evidence="6 12">Dihydropteroate synthase</fullName>
        <shortName evidence="12">DHPS</shortName>
        <ecNumber evidence="5 12">2.5.1.15</ecNumber>
    </recommendedName>
    <alternativeName>
        <fullName evidence="11 12">Dihydropteroate pyrophosphorylase</fullName>
    </alternativeName>
</protein>
<evidence type="ECO:0000256" key="12">
    <source>
        <dbReference type="RuleBase" id="RU361205"/>
    </source>
</evidence>
<organism evidence="14 15">
    <name type="scientific">Muiribacterium halophilum</name>
    <dbReference type="NCBI Taxonomy" id="2053465"/>
    <lineage>
        <taxon>Bacteria</taxon>
        <taxon>Candidatus Muiribacteriota</taxon>
        <taxon>Candidatus Muiribacteriia</taxon>
        <taxon>Candidatus Muiribacteriales</taxon>
        <taxon>Candidatus Muiribacteriaceae</taxon>
        <taxon>Candidatus Muiribacterium</taxon>
    </lineage>
</organism>
<evidence type="ECO:0000256" key="7">
    <source>
        <dbReference type="ARBA" id="ARBA00022679"/>
    </source>
</evidence>
<dbReference type="CDD" id="cd00739">
    <property type="entry name" value="DHPS"/>
    <property type="match status" value="1"/>
</dbReference>
<evidence type="ECO:0000256" key="4">
    <source>
        <dbReference type="ARBA" id="ARBA00009503"/>
    </source>
</evidence>
<evidence type="ECO:0000256" key="8">
    <source>
        <dbReference type="ARBA" id="ARBA00022723"/>
    </source>
</evidence>
<dbReference type="InterPro" id="IPR006390">
    <property type="entry name" value="DHP_synth_dom"/>
</dbReference>
<evidence type="ECO:0000256" key="11">
    <source>
        <dbReference type="ARBA" id="ARBA00030193"/>
    </source>
</evidence>
<dbReference type="EMBL" id="PKTG01000143">
    <property type="protein sequence ID" value="PLX15269.1"/>
    <property type="molecule type" value="Genomic_DNA"/>
</dbReference>
<reference evidence="14 15" key="1">
    <citation type="submission" date="2017-11" db="EMBL/GenBank/DDBJ databases">
        <title>Genome-resolved metagenomics identifies genetic mobility, metabolic interactions, and unexpected diversity in perchlorate-reducing communities.</title>
        <authorList>
            <person name="Barnum T.P."/>
            <person name="Figueroa I.A."/>
            <person name="Carlstrom C.I."/>
            <person name="Lucas L.N."/>
            <person name="Engelbrektson A.L."/>
            <person name="Coates J.D."/>
        </authorList>
    </citation>
    <scope>NUCLEOTIDE SEQUENCE [LARGE SCALE GENOMIC DNA]</scope>
    <source>
        <strain evidence="14">BM706</strain>
    </source>
</reference>
<evidence type="ECO:0000256" key="1">
    <source>
        <dbReference type="ARBA" id="ARBA00000012"/>
    </source>
</evidence>
<dbReference type="Pfam" id="PF00809">
    <property type="entry name" value="Pterin_bind"/>
    <property type="match status" value="1"/>
</dbReference>
<evidence type="ECO:0000256" key="2">
    <source>
        <dbReference type="ARBA" id="ARBA00001946"/>
    </source>
</evidence>
<dbReference type="InterPro" id="IPR045031">
    <property type="entry name" value="DHP_synth-like"/>
</dbReference>
<evidence type="ECO:0000256" key="6">
    <source>
        <dbReference type="ARBA" id="ARBA00016919"/>
    </source>
</evidence>
<comment type="similarity">
    <text evidence="4 12">Belongs to the DHPS family.</text>
</comment>
<keyword evidence="9 12" id="KW-0460">Magnesium</keyword>
<evidence type="ECO:0000313" key="15">
    <source>
        <dbReference type="Proteomes" id="UP000234857"/>
    </source>
</evidence>
<evidence type="ECO:0000256" key="10">
    <source>
        <dbReference type="ARBA" id="ARBA00022909"/>
    </source>
</evidence>
<name>A0A2N5Z9G6_MUIH1</name>
<evidence type="ECO:0000256" key="9">
    <source>
        <dbReference type="ARBA" id="ARBA00022842"/>
    </source>
</evidence>